<accession>A0ABW4D1N0</accession>
<sequence>MRPTIQTLYDPNLPTILFSLHPLPTEQIRLGEKVLEYRKHFLKHAFQGFVHMTGTHGGVTLFVRCARPLTATPAKLAQLGQQLQHDDPQAIQDYLGAAGIAIPISAVATLPTLSAQTLRAVDPTFVAPRTFVYLDKPQKQALLAFLLSQPYTNYLENDWCTRIKTVRTILGDCPD</sequence>
<evidence type="ECO:0000313" key="1">
    <source>
        <dbReference type="EMBL" id="MFD1455486.1"/>
    </source>
</evidence>
<comment type="caution">
    <text evidence="1">The sequence shown here is derived from an EMBL/GenBank/DDBJ whole genome shotgun (WGS) entry which is preliminary data.</text>
</comment>
<protein>
    <submittedName>
        <fullName evidence="1">Uncharacterized protein</fullName>
    </submittedName>
</protein>
<name>A0ABW4D1N0_9LACO</name>
<dbReference type="RefSeq" id="WP_203645065.1">
    <property type="nucleotide sequence ID" value="NZ_BOLN01000005.1"/>
</dbReference>
<gene>
    <name evidence="1" type="ORF">ACFQ44_07270</name>
</gene>
<proteinExistence type="predicted"/>
<dbReference type="Proteomes" id="UP001597189">
    <property type="component" value="Unassembled WGS sequence"/>
</dbReference>
<keyword evidence="2" id="KW-1185">Reference proteome</keyword>
<evidence type="ECO:0000313" key="2">
    <source>
        <dbReference type="Proteomes" id="UP001597189"/>
    </source>
</evidence>
<dbReference type="EMBL" id="JBHTOD010000005">
    <property type="protein sequence ID" value="MFD1455486.1"/>
    <property type="molecule type" value="Genomic_DNA"/>
</dbReference>
<reference evidence="2" key="1">
    <citation type="journal article" date="2019" name="Int. J. Syst. Evol. Microbiol.">
        <title>The Global Catalogue of Microorganisms (GCM) 10K type strain sequencing project: providing services to taxonomists for standard genome sequencing and annotation.</title>
        <authorList>
            <consortium name="The Broad Institute Genomics Platform"/>
            <consortium name="The Broad Institute Genome Sequencing Center for Infectious Disease"/>
            <person name="Wu L."/>
            <person name="Ma J."/>
        </authorList>
    </citation>
    <scope>NUCLEOTIDE SEQUENCE [LARGE SCALE GENOMIC DNA]</scope>
    <source>
        <strain evidence="2">CCM 8979</strain>
    </source>
</reference>
<organism evidence="1 2">
    <name type="scientific">Levilactobacillus lanxiensis</name>
    <dbReference type="NCBI Taxonomy" id="2799568"/>
    <lineage>
        <taxon>Bacteria</taxon>
        <taxon>Bacillati</taxon>
        <taxon>Bacillota</taxon>
        <taxon>Bacilli</taxon>
        <taxon>Lactobacillales</taxon>
        <taxon>Lactobacillaceae</taxon>
        <taxon>Levilactobacillus</taxon>
    </lineage>
</organism>